<dbReference type="Proteomes" id="UP001347796">
    <property type="component" value="Unassembled WGS sequence"/>
</dbReference>
<evidence type="ECO:0000256" key="1">
    <source>
        <dbReference type="SAM" id="MobiDB-lite"/>
    </source>
</evidence>
<keyword evidence="3" id="KW-1185">Reference proteome</keyword>
<feature type="compositionally biased region" description="Polar residues" evidence="1">
    <location>
        <begin position="252"/>
        <end position="261"/>
    </location>
</feature>
<feature type="region of interest" description="Disordered" evidence="1">
    <location>
        <begin position="176"/>
        <end position="340"/>
    </location>
</feature>
<feature type="compositionally biased region" description="Polar residues" evidence="1">
    <location>
        <begin position="323"/>
        <end position="340"/>
    </location>
</feature>
<feature type="compositionally biased region" description="Basic and acidic residues" evidence="1">
    <location>
        <begin position="308"/>
        <end position="322"/>
    </location>
</feature>
<feature type="compositionally biased region" description="Polar residues" evidence="1">
    <location>
        <begin position="509"/>
        <end position="533"/>
    </location>
</feature>
<sequence>MTGRKANMEKSSVLDNLPADLLPSCRIQCKPGCIKIGQKEFQSASEALDAYLDQFDYQLASSTNSTHQSSFTKSSGDLDTTLSRIQRQKIVNEEIQKAKQDLKIHLLKKALDKSQKREQSYLQQEVDDALAKSGELLDKLNTSDDSVPQCPSDIGSLSTDVLLSVNPYQALKPSESNHVFSYHRTPRNRSRESNKSNNNSRYQNKDVITEQTSSSSDVEKSFPAPSFSLNKSKVTINPQDPSYKQKLRQMRSRSVSPTSGKTHFKTPSWVQELDTSNKGPPSWIDGLTPSDISDSLWTDKSQNQKSYPRTDDGKLKSLKEESSNFSISQPPGLNYSDLNSKSLSLNPQPYSDLRMYTAKVISDVDKFLEETDLGKGNESNSLAELETDKVNNHQSKVLHTTLDKYIADMSSPFSGQKACSNSIENMPRCSSMDMMLGENTSPKSDITGASTIPLLSATATPKKVGRQTVTFSPHIAKGKSPNSSIILDGDRPWEQHCALKPPVYVADRTSPSTTPHKSKLSGSPTLSGGQQPGSMEALKKMLFKLQAEDPNGETKSVISEQSDTSHVSLNMPALKGYNFNSEPGGHSLEKALVHLSRLKSLVDKKEQLREESVLEKSSHSAPSSPRR</sequence>
<name>A0AAN8PYN5_PATCE</name>
<reference evidence="2 3" key="1">
    <citation type="submission" date="2024-01" db="EMBL/GenBank/DDBJ databases">
        <title>The genome of the rayed Mediterranean limpet Patella caerulea (Linnaeus, 1758).</title>
        <authorList>
            <person name="Anh-Thu Weber A."/>
            <person name="Halstead-Nussloch G."/>
        </authorList>
    </citation>
    <scope>NUCLEOTIDE SEQUENCE [LARGE SCALE GENOMIC DNA]</scope>
    <source>
        <strain evidence="2">AATW-2023a</strain>
        <tissue evidence="2">Whole specimen</tissue>
    </source>
</reference>
<evidence type="ECO:0000313" key="3">
    <source>
        <dbReference type="Proteomes" id="UP001347796"/>
    </source>
</evidence>
<proteinExistence type="predicted"/>
<dbReference type="AlphaFoldDB" id="A0AAN8PYN5"/>
<feature type="compositionally biased region" description="Polar residues" evidence="1">
    <location>
        <begin position="290"/>
        <end position="307"/>
    </location>
</feature>
<gene>
    <name evidence="2" type="ORF">SNE40_011867</name>
</gene>
<organism evidence="2 3">
    <name type="scientific">Patella caerulea</name>
    <name type="common">Rayed Mediterranean limpet</name>
    <dbReference type="NCBI Taxonomy" id="87958"/>
    <lineage>
        <taxon>Eukaryota</taxon>
        <taxon>Metazoa</taxon>
        <taxon>Spiralia</taxon>
        <taxon>Lophotrochozoa</taxon>
        <taxon>Mollusca</taxon>
        <taxon>Gastropoda</taxon>
        <taxon>Patellogastropoda</taxon>
        <taxon>Patelloidea</taxon>
        <taxon>Patellidae</taxon>
        <taxon>Patella</taxon>
    </lineage>
</organism>
<dbReference type="InterPro" id="IPR052679">
    <property type="entry name" value="Cell_Prolif_Regulator"/>
</dbReference>
<evidence type="ECO:0000313" key="2">
    <source>
        <dbReference type="EMBL" id="KAK6179535.1"/>
    </source>
</evidence>
<feature type="region of interest" description="Disordered" evidence="1">
    <location>
        <begin position="605"/>
        <end position="627"/>
    </location>
</feature>
<protein>
    <submittedName>
        <fullName evidence="2">Uncharacterized protein</fullName>
    </submittedName>
</protein>
<dbReference type="PANTHER" id="PTHR35079:SF1">
    <property type="entry name" value="LUNG ADENOMA SUSCEPTIBILITY PROTEIN 2"/>
    <property type="match status" value="1"/>
</dbReference>
<feature type="region of interest" description="Disordered" evidence="1">
    <location>
        <begin position="505"/>
        <end position="533"/>
    </location>
</feature>
<comment type="caution">
    <text evidence="2">The sequence shown here is derived from an EMBL/GenBank/DDBJ whole genome shotgun (WGS) entry which is preliminary data.</text>
</comment>
<accession>A0AAN8PYN5</accession>
<dbReference type="EMBL" id="JAZGQO010000008">
    <property type="protein sequence ID" value="KAK6179535.1"/>
    <property type="molecule type" value="Genomic_DNA"/>
</dbReference>
<dbReference type="PANTHER" id="PTHR35079">
    <property type="entry name" value="LUNG ADENOMA SUSCEPTIBILITY PROTEIN 2"/>
    <property type="match status" value="1"/>
</dbReference>
<feature type="compositionally biased region" description="Basic and acidic residues" evidence="1">
    <location>
        <begin position="605"/>
        <end position="618"/>
    </location>
</feature>
<feature type="compositionally biased region" description="Polar residues" evidence="1">
    <location>
        <begin position="227"/>
        <end position="242"/>
    </location>
</feature>